<accession>A0A076YR11</accession>
<gene>
    <name evidence="1" type="ORF">PBI_SWIRLEY_34</name>
</gene>
<protein>
    <submittedName>
        <fullName evidence="1">Uncharacterized protein</fullName>
    </submittedName>
</protein>
<sequence>MAFAGTVNIKVVPTILDENQVFTEILNGIDDTGILFYSFEKDELAEAILNRLKVVTVEPA</sequence>
<keyword evidence="2" id="KW-1185">Reference proteome</keyword>
<proteinExistence type="predicted"/>
<dbReference type="GeneID" id="26635324"/>
<evidence type="ECO:0000313" key="1">
    <source>
        <dbReference type="EMBL" id="AIK68899.1"/>
    </source>
</evidence>
<dbReference type="KEGG" id="vg:26635324"/>
<evidence type="ECO:0000313" key="2">
    <source>
        <dbReference type="Proteomes" id="UP000204370"/>
    </source>
</evidence>
<dbReference type="Proteomes" id="UP000204370">
    <property type="component" value="Segment"/>
</dbReference>
<dbReference type="RefSeq" id="YP_009208919.1">
    <property type="nucleotide sequence ID" value="NC_028912.1"/>
</dbReference>
<name>A0A076YR11_9CAUD</name>
<reference evidence="1 2" key="1">
    <citation type="submission" date="2014-06" db="EMBL/GenBank/DDBJ databases">
        <authorList>
            <person name="Delgado B.M."/>
            <person name="Feathers C.T."/>
            <person name="Feeney M.S."/>
            <person name="Feuer K.L."/>
            <person name="Florin D.T."/>
            <person name="Gordon M.B."/>
            <person name="Gorman S.E."/>
            <person name="Grajales M."/>
            <person name="Heckman E.L."/>
            <person name="Juarez M.C."/>
            <person name="Kenna M.A."/>
            <person name="Mageeney C.M."/>
            <person name="Marzillier J.Y."/>
            <person name="Miller B.D."/>
            <person name="Schlegel J.L."/>
            <person name="So C.Y."/>
            <person name="Sternberg R.A."/>
            <person name="Ware V.C."/>
            <person name="Anders K.R."/>
            <person name="Braun M.A."/>
            <person name="Delesalle V.A."/>
            <person name="Hughes L.E."/>
            <person name="Bradley K.W."/>
            <person name="Barker L.P."/>
            <person name="Asai D.J."/>
            <person name="Bowman C.A."/>
            <person name="Russell D.A."/>
            <person name="Pope W.H."/>
            <person name="Jacobs-Sera D."/>
            <person name="Hendrix R.W."/>
            <person name="Hatfull G.F."/>
        </authorList>
    </citation>
    <scope>NUCLEOTIDE SEQUENCE [LARGE SCALE GENOMIC DNA]</scope>
</reference>
<dbReference type="EMBL" id="KM101118">
    <property type="protein sequence ID" value="AIK68899.1"/>
    <property type="molecule type" value="Genomic_DNA"/>
</dbReference>
<organism evidence="1 2">
    <name type="scientific">Mycobacterium phage Swirley</name>
    <dbReference type="NCBI Taxonomy" id="1527534"/>
    <lineage>
        <taxon>Viruses</taxon>
        <taxon>Duplodnaviria</taxon>
        <taxon>Heunggongvirae</taxon>
        <taxon>Uroviricota</taxon>
        <taxon>Caudoviricetes</taxon>
        <taxon>Benedictvirus</taxon>
        <taxon>Benedictvirus swirley</taxon>
    </lineage>
</organism>